<keyword evidence="7" id="KW-1185">Reference proteome</keyword>
<dbReference type="GO" id="GO:0046872">
    <property type="term" value="F:metal ion binding"/>
    <property type="evidence" value="ECO:0007669"/>
    <property type="project" value="UniProtKB-KW"/>
</dbReference>
<sequence length="133" mass="14812">MYRGSCLCGAVKLEIHGGIDSIIHCHCSRCRKSSGTAYATNGFIATSDLVIKEGKDFITYYQTAPGKRRHFCKKCASPIFNSNENLPERLRLRLGILDSDIAEKPISHNFVSSRASWDDLDADLPRYDGNEPS</sequence>
<dbReference type="PROSITE" id="PS51891">
    <property type="entry name" value="CENP_V_GFA"/>
    <property type="match status" value="1"/>
</dbReference>
<keyword evidence="3" id="KW-0862">Zinc</keyword>
<gene>
    <name evidence="6" type="ORF">NJR55_08330</name>
</gene>
<dbReference type="EMBL" id="JAMZDE010000007">
    <property type="protein sequence ID" value="MCP1339602.1"/>
    <property type="molecule type" value="Genomic_DNA"/>
</dbReference>
<keyword evidence="4" id="KW-0456">Lyase</keyword>
<feature type="domain" description="CENP-V/GFA" evidence="5">
    <location>
        <begin position="2"/>
        <end position="128"/>
    </location>
</feature>
<dbReference type="InterPro" id="IPR006913">
    <property type="entry name" value="CENP-V/GFA"/>
</dbReference>
<organism evidence="6 7">
    <name type="scientific">Idiomarina rhizosphaerae</name>
    <dbReference type="NCBI Taxonomy" id="2961572"/>
    <lineage>
        <taxon>Bacteria</taxon>
        <taxon>Pseudomonadati</taxon>
        <taxon>Pseudomonadota</taxon>
        <taxon>Gammaproteobacteria</taxon>
        <taxon>Alteromonadales</taxon>
        <taxon>Idiomarinaceae</taxon>
        <taxon>Idiomarina</taxon>
    </lineage>
</organism>
<protein>
    <submittedName>
        <fullName evidence="6">GFA family protein</fullName>
    </submittedName>
</protein>
<evidence type="ECO:0000313" key="7">
    <source>
        <dbReference type="Proteomes" id="UP001139474"/>
    </source>
</evidence>
<dbReference type="PANTHER" id="PTHR33337">
    <property type="entry name" value="GFA DOMAIN-CONTAINING PROTEIN"/>
    <property type="match status" value="1"/>
</dbReference>
<name>A0A9X2FW26_9GAMM</name>
<evidence type="ECO:0000256" key="2">
    <source>
        <dbReference type="ARBA" id="ARBA00022723"/>
    </source>
</evidence>
<evidence type="ECO:0000313" key="6">
    <source>
        <dbReference type="EMBL" id="MCP1339602.1"/>
    </source>
</evidence>
<evidence type="ECO:0000256" key="1">
    <source>
        <dbReference type="ARBA" id="ARBA00005495"/>
    </source>
</evidence>
<dbReference type="RefSeq" id="WP_253619529.1">
    <property type="nucleotide sequence ID" value="NZ_JAMZDE010000007.1"/>
</dbReference>
<proteinExistence type="inferred from homology"/>
<comment type="similarity">
    <text evidence="1">Belongs to the Gfa family.</text>
</comment>
<dbReference type="SUPFAM" id="SSF51316">
    <property type="entry name" value="Mss4-like"/>
    <property type="match status" value="1"/>
</dbReference>
<comment type="caution">
    <text evidence="6">The sequence shown here is derived from an EMBL/GenBank/DDBJ whole genome shotgun (WGS) entry which is preliminary data.</text>
</comment>
<dbReference type="InterPro" id="IPR011057">
    <property type="entry name" value="Mss4-like_sf"/>
</dbReference>
<evidence type="ECO:0000259" key="5">
    <source>
        <dbReference type="PROSITE" id="PS51891"/>
    </source>
</evidence>
<accession>A0A9X2FW26</accession>
<reference evidence="6" key="1">
    <citation type="submission" date="2022-06" db="EMBL/GenBank/DDBJ databases">
        <title>Idiomarina rhizosphaerae M1R2S28.</title>
        <authorList>
            <person name="Sun J.-Q."/>
            <person name="Li L.-F."/>
        </authorList>
    </citation>
    <scope>NUCLEOTIDE SEQUENCE</scope>
    <source>
        <strain evidence="6">M1R2S28</strain>
    </source>
</reference>
<keyword evidence="2" id="KW-0479">Metal-binding</keyword>
<evidence type="ECO:0000256" key="3">
    <source>
        <dbReference type="ARBA" id="ARBA00022833"/>
    </source>
</evidence>
<evidence type="ECO:0000256" key="4">
    <source>
        <dbReference type="ARBA" id="ARBA00023239"/>
    </source>
</evidence>
<dbReference type="Pfam" id="PF04828">
    <property type="entry name" value="GFA"/>
    <property type="match status" value="1"/>
</dbReference>
<dbReference type="PANTHER" id="PTHR33337:SF40">
    <property type="entry name" value="CENP-V_GFA DOMAIN-CONTAINING PROTEIN-RELATED"/>
    <property type="match status" value="1"/>
</dbReference>
<dbReference type="AlphaFoldDB" id="A0A9X2FW26"/>
<dbReference type="Gene3D" id="3.90.1590.10">
    <property type="entry name" value="glutathione-dependent formaldehyde- activating enzyme (gfa)"/>
    <property type="match status" value="1"/>
</dbReference>
<dbReference type="Proteomes" id="UP001139474">
    <property type="component" value="Unassembled WGS sequence"/>
</dbReference>
<dbReference type="GO" id="GO:0016846">
    <property type="term" value="F:carbon-sulfur lyase activity"/>
    <property type="evidence" value="ECO:0007669"/>
    <property type="project" value="InterPro"/>
</dbReference>